<dbReference type="SUPFAM" id="SSF52374">
    <property type="entry name" value="Nucleotidylyl transferase"/>
    <property type="match status" value="1"/>
</dbReference>
<dbReference type="KEGG" id="phm:PSMK_25310"/>
<evidence type="ECO:0000256" key="1">
    <source>
        <dbReference type="ARBA" id="ARBA00023268"/>
    </source>
</evidence>
<dbReference type="InterPro" id="IPR004821">
    <property type="entry name" value="Cyt_trans-like"/>
</dbReference>
<proteinExistence type="predicted"/>
<dbReference type="EC" id="2.7.1.-" evidence="6"/>
<reference evidence="6 7" key="1">
    <citation type="submission" date="2012-02" db="EMBL/GenBank/DDBJ databases">
        <title>Complete genome sequence of Phycisphaera mikurensis NBRC 102666.</title>
        <authorList>
            <person name="Ankai A."/>
            <person name="Hosoyama A."/>
            <person name="Terui Y."/>
            <person name="Sekine M."/>
            <person name="Fukai R."/>
            <person name="Kato Y."/>
            <person name="Nakamura S."/>
            <person name="Yamada-Narita S."/>
            <person name="Kawakoshi A."/>
            <person name="Fukunaga Y."/>
            <person name="Yamazaki S."/>
            <person name="Fujita N."/>
        </authorList>
    </citation>
    <scope>NUCLEOTIDE SEQUENCE [LARGE SCALE GENOMIC DNA]</scope>
    <source>
        <strain evidence="7">NBRC 102666 / KCTC 22515 / FYK2301M01</strain>
    </source>
</reference>
<dbReference type="NCBIfam" id="TIGR00125">
    <property type="entry name" value="cyt_tran_rel"/>
    <property type="match status" value="1"/>
</dbReference>
<accession>I0IHF2</accession>
<keyword evidence="6" id="KW-0808">Transferase</keyword>
<dbReference type="eggNOG" id="COG0615">
    <property type="taxonomic scope" value="Bacteria"/>
</dbReference>
<evidence type="ECO:0000313" key="7">
    <source>
        <dbReference type="Proteomes" id="UP000007881"/>
    </source>
</evidence>
<dbReference type="eggNOG" id="COG2870">
    <property type="taxonomic scope" value="Bacteria"/>
</dbReference>
<keyword evidence="7" id="KW-1185">Reference proteome</keyword>
<name>I0IHF2_PHYMF</name>
<dbReference type="SUPFAM" id="SSF53613">
    <property type="entry name" value="Ribokinase-like"/>
    <property type="match status" value="1"/>
</dbReference>
<keyword evidence="6" id="KW-0548">Nucleotidyltransferase</keyword>
<dbReference type="AlphaFoldDB" id="I0IHF2"/>
<dbReference type="Proteomes" id="UP000007881">
    <property type="component" value="Chromosome"/>
</dbReference>
<dbReference type="OrthoDB" id="9802794at2"/>
<evidence type="ECO:0000259" key="4">
    <source>
        <dbReference type="Pfam" id="PF00294"/>
    </source>
</evidence>
<dbReference type="Pfam" id="PF00294">
    <property type="entry name" value="PfkB"/>
    <property type="match status" value="1"/>
</dbReference>
<feature type="region of interest" description="Disordered" evidence="3">
    <location>
        <begin position="538"/>
        <end position="559"/>
    </location>
</feature>
<dbReference type="PANTHER" id="PTHR46969">
    <property type="entry name" value="BIFUNCTIONAL PROTEIN HLDE"/>
    <property type="match status" value="1"/>
</dbReference>
<dbReference type="GO" id="GO:0005829">
    <property type="term" value="C:cytosol"/>
    <property type="evidence" value="ECO:0007669"/>
    <property type="project" value="TreeGrafter"/>
</dbReference>
<dbReference type="HOGENOM" id="CLU_534032_0_0_0"/>
<dbReference type="EC" id="2.7.7.-" evidence="6"/>
<dbReference type="InterPro" id="IPR029056">
    <property type="entry name" value="Ribokinase-like"/>
</dbReference>
<dbReference type="InterPro" id="IPR014729">
    <property type="entry name" value="Rossmann-like_a/b/a_fold"/>
</dbReference>
<keyword evidence="6" id="KW-0418">Kinase</keyword>
<protein>
    <submittedName>
        <fullName evidence="6">Putative sugar kinase/nucleotidyltransferase</fullName>
        <ecNumber evidence="6">2.7.1.-</ecNumber>
        <ecNumber evidence="6">2.7.7.-</ecNumber>
    </submittedName>
</protein>
<dbReference type="Gene3D" id="3.40.1190.20">
    <property type="match status" value="1"/>
</dbReference>
<dbReference type="PATRIC" id="fig|1142394.8.peg.2614"/>
<dbReference type="PANTHER" id="PTHR46969:SF1">
    <property type="entry name" value="BIFUNCTIONAL PROTEIN HLDE"/>
    <property type="match status" value="1"/>
</dbReference>
<dbReference type="GO" id="GO:0033785">
    <property type="term" value="F:heptose 7-phosphate kinase activity"/>
    <property type="evidence" value="ECO:0007669"/>
    <property type="project" value="TreeGrafter"/>
</dbReference>
<dbReference type="Pfam" id="PF01467">
    <property type="entry name" value="CTP_transf_like"/>
    <property type="match status" value="1"/>
</dbReference>
<dbReference type="Gene3D" id="3.40.50.620">
    <property type="entry name" value="HUPs"/>
    <property type="match status" value="1"/>
</dbReference>
<feature type="domain" description="Cytidyltransferase-like" evidence="5">
    <location>
        <begin position="31"/>
        <end position="124"/>
    </location>
</feature>
<sequence length="559" mass="57076">MSAPPPKPIDGAGLQAVGERARAAGRKVVLCHGCFDVLHPGHVGYLQAAAAQGDVLVVSITSDDAIEKADGTRPHLPEEMRSEHLAALACVDHVVVCAAETASPVIERLKPDLYVKGSEYANSDDPRVAAERERVESLGGRVLFTSGAVVMSSTALLAAAGPAGAAGEAERLAAACGRWGLDAARALGLLRGFAGLRVVVVGDALEDRYSVSDAVEAADEGPCLSMRPERVLSFAGGAAAVASHAAALGAEVTLVAPGGPDAASRAFADRLGAAGVIPRLLPLRGGIPVKERFVVGTQKLLKVDHGSSVPLDSAGQRRLREAAVEAAAGRTDAVILSDFGLGCLDAASLAPLLAPLRPRARVLAGDVSGPRPTLEAMRGVDLLTPNERELRAACAAPDLSLPTVASGLMERLGVPNLLATLDARGAVLFHPRDPAPGRWFDHRLRSDHVPSLTARAVDPVGAGDALLAVATLTLAAGGTGPQAAYLGSVAAAVAVDRLGNAAVDAATLRSALRERPELRASTATPRVVLGAAAWPQRRPHAALGSPGVPLARAEPSPTA</sequence>
<keyword evidence="1" id="KW-0511">Multifunctional enzyme</keyword>
<dbReference type="STRING" id="1142394.PSMK_25310"/>
<dbReference type="RefSeq" id="WP_014437903.1">
    <property type="nucleotide sequence ID" value="NC_017080.1"/>
</dbReference>
<dbReference type="EMBL" id="AP012338">
    <property type="protein sequence ID" value="BAM04690.1"/>
    <property type="molecule type" value="Genomic_DNA"/>
</dbReference>
<gene>
    <name evidence="6" type="ordered locus">PSMK_25310</name>
</gene>
<keyword evidence="2" id="KW-0119">Carbohydrate metabolism</keyword>
<evidence type="ECO:0000313" key="6">
    <source>
        <dbReference type="EMBL" id="BAM04690.1"/>
    </source>
</evidence>
<feature type="domain" description="Carbohydrate kinase PfkB" evidence="4">
    <location>
        <begin position="197"/>
        <end position="500"/>
    </location>
</feature>
<evidence type="ECO:0000256" key="2">
    <source>
        <dbReference type="ARBA" id="ARBA00023277"/>
    </source>
</evidence>
<organism evidence="6 7">
    <name type="scientific">Phycisphaera mikurensis (strain NBRC 102666 / KCTC 22515 / FYK2301M01)</name>
    <dbReference type="NCBI Taxonomy" id="1142394"/>
    <lineage>
        <taxon>Bacteria</taxon>
        <taxon>Pseudomonadati</taxon>
        <taxon>Planctomycetota</taxon>
        <taxon>Phycisphaerae</taxon>
        <taxon>Phycisphaerales</taxon>
        <taxon>Phycisphaeraceae</taxon>
        <taxon>Phycisphaera</taxon>
    </lineage>
</organism>
<evidence type="ECO:0000259" key="5">
    <source>
        <dbReference type="Pfam" id="PF01467"/>
    </source>
</evidence>
<evidence type="ECO:0000256" key="3">
    <source>
        <dbReference type="SAM" id="MobiDB-lite"/>
    </source>
</evidence>
<dbReference type="GO" id="GO:0033786">
    <property type="term" value="F:heptose-1-phosphate adenylyltransferase activity"/>
    <property type="evidence" value="ECO:0007669"/>
    <property type="project" value="TreeGrafter"/>
</dbReference>
<dbReference type="InterPro" id="IPR011611">
    <property type="entry name" value="PfkB_dom"/>
</dbReference>